<evidence type="ECO:0000256" key="1">
    <source>
        <dbReference type="SAM" id="MobiDB-lite"/>
    </source>
</evidence>
<feature type="compositionally biased region" description="Basic and acidic residues" evidence="1">
    <location>
        <begin position="67"/>
        <end position="84"/>
    </location>
</feature>
<dbReference type="Proteomes" id="UP000037210">
    <property type="component" value="Unassembled WGS sequence"/>
</dbReference>
<reference evidence="2 3" key="1">
    <citation type="submission" date="2015-06" db="EMBL/GenBank/DDBJ databases">
        <title>New insights into the roles of widespread benthic archaea in carbon and nitrogen cycling.</title>
        <authorList>
            <person name="Lazar C.S."/>
            <person name="Baker B.J."/>
            <person name="Seitz K.W."/>
            <person name="Hyde A.S."/>
            <person name="Dick G.J."/>
            <person name="Hinrichs K.-U."/>
            <person name="Teske A.P."/>
        </authorList>
    </citation>
    <scope>NUCLEOTIDE SEQUENCE [LARGE SCALE GENOMIC DNA]</scope>
    <source>
        <strain evidence="2">DG-45</strain>
    </source>
</reference>
<sequence>MKTSVQTLRRKDAEQGSEVVESMKDMLVRLANGWEVTEVLGLEKFLMRKRACERPNIQAISAAPRMEISDSSEKRRPSWMRKIDEDEGSGGGLP</sequence>
<accession>A0A0M0BN65</accession>
<name>A0A0M0BN65_9ARCH</name>
<dbReference type="EMBL" id="LFWZ01000045">
    <property type="protein sequence ID" value="KON30007.1"/>
    <property type="molecule type" value="Genomic_DNA"/>
</dbReference>
<dbReference type="AlphaFoldDB" id="A0A0M0BN65"/>
<comment type="caution">
    <text evidence="2">The sequence shown here is derived from an EMBL/GenBank/DDBJ whole genome shotgun (WGS) entry which is preliminary data.</text>
</comment>
<evidence type="ECO:0000313" key="2">
    <source>
        <dbReference type="EMBL" id="KON30007.1"/>
    </source>
</evidence>
<organism evidence="2 3">
    <name type="scientific">miscellaneous Crenarchaeota group-15 archaeon DG-45</name>
    <dbReference type="NCBI Taxonomy" id="1685127"/>
    <lineage>
        <taxon>Archaea</taxon>
        <taxon>Candidatus Bathyarchaeota</taxon>
        <taxon>MCG-15</taxon>
    </lineage>
</organism>
<evidence type="ECO:0000313" key="3">
    <source>
        <dbReference type="Proteomes" id="UP000037210"/>
    </source>
</evidence>
<protein>
    <submittedName>
        <fullName evidence="2">Uncharacterized protein</fullName>
    </submittedName>
</protein>
<proteinExistence type="predicted"/>
<gene>
    <name evidence="2" type="ORF">AC482_05030</name>
</gene>
<feature type="region of interest" description="Disordered" evidence="1">
    <location>
        <begin position="63"/>
        <end position="94"/>
    </location>
</feature>